<comment type="similarity">
    <text evidence="7">Belongs to the SOSEKI family.</text>
</comment>
<dbReference type="Pfam" id="PF06136">
    <property type="entry name" value="SOK"/>
    <property type="match status" value="1"/>
</dbReference>
<feature type="region of interest" description="Disordered" evidence="8">
    <location>
        <begin position="84"/>
        <end position="129"/>
    </location>
</feature>
<keyword evidence="3" id="KW-1003">Cell membrane</keyword>
<protein>
    <recommendedName>
        <fullName evidence="9">SOSEKI DIX-like domain-containing protein</fullName>
    </recommendedName>
</protein>
<keyword evidence="6" id="KW-0131">Cell cycle</keyword>
<dbReference type="GO" id="GO:0051301">
    <property type="term" value="P:cell division"/>
    <property type="evidence" value="ECO:0007669"/>
    <property type="project" value="UniProtKB-KW"/>
</dbReference>
<evidence type="ECO:0000256" key="8">
    <source>
        <dbReference type="SAM" id="MobiDB-lite"/>
    </source>
</evidence>
<keyword evidence="11" id="KW-1185">Reference proteome</keyword>
<keyword evidence="2" id="KW-0217">Developmental protein</keyword>
<keyword evidence="5" id="KW-0472">Membrane</keyword>
<evidence type="ECO:0000259" key="9">
    <source>
        <dbReference type="Pfam" id="PF06136"/>
    </source>
</evidence>
<evidence type="ECO:0000256" key="7">
    <source>
        <dbReference type="ARBA" id="ARBA00024211"/>
    </source>
</evidence>
<accession>A0AAP0GIG1</accession>
<reference evidence="10 11" key="1">
    <citation type="submission" date="2024-04" db="EMBL/GenBank/DDBJ databases">
        <title>The reference genome of an endangered Asteraceae, Deinandra increscens subsp. villosa, native to the Central Coast of California.</title>
        <authorList>
            <person name="Guilliams M."/>
            <person name="Hasenstab-Lehman K."/>
            <person name="Meyer R."/>
            <person name="Mcevoy S."/>
        </authorList>
    </citation>
    <scope>NUCLEOTIDE SEQUENCE [LARGE SCALE GENOMIC DNA]</scope>
    <source>
        <tissue evidence="10">Leaf</tissue>
    </source>
</reference>
<evidence type="ECO:0000313" key="10">
    <source>
        <dbReference type="EMBL" id="KAK9050818.1"/>
    </source>
</evidence>
<evidence type="ECO:0000256" key="3">
    <source>
        <dbReference type="ARBA" id="ARBA00022475"/>
    </source>
</evidence>
<dbReference type="PANTHER" id="PTHR31083:SF43">
    <property type="entry name" value="PROTEIN UPSTREAM OF FLC-LIKE"/>
    <property type="match status" value="1"/>
</dbReference>
<dbReference type="InterPro" id="IPR048351">
    <property type="entry name" value="SOK_DIX"/>
</dbReference>
<dbReference type="EMBL" id="JBCNJP010000124">
    <property type="protein sequence ID" value="KAK9050818.1"/>
    <property type="molecule type" value="Genomic_DNA"/>
</dbReference>
<evidence type="ECO:0000256" key="1">
    <source>
        <dbReference type="ARBA" id="ARBA00004413"/>
    </source>
</evidence>
<dbReference type="GO" id="GO:0005886">
    <property type="term" value="C:plasma membrane"/>
    <property type="evidence" value="ECO:0007669"/>
    <property type="project" value="UniProtKB-SubCell"/>
</dbReference>
<comment type="caution">
    <text evidence="10">The sequence shown here is derived from an EMBL/GenBank/DDBJ whole genome shotgun (WGS) entry which is preliminary data.</text>
</comment>
<feature type="compositionally biased region" description="Polar residues" evidence="8">
    <location>
        <begin position="115"/>
        <end position="129"/>
    </location>
</feature>
<evidence type="ECO:0000256" key="5">
    <source>
        <dbReference type="ARBA" id="ARBA00023136"/>
    </source>
</evidence>
<evidence type="ECO:0000313" key="11">
    <source>
        <dbReference type="Proteomes" id="UP001408789"/>
    </source>
</evidence>
<dbReference type="PANTHER" id="PTHR31083">
    <property type="entry name" value="UPSTREAM OF FLC PROTEIN (DUF966)"/>
    <property type="match status" value="1"/>
</dbReference>
<evidence type="ECO:0000256" key="4">
    <source>
        <dbReference type="ARBA" id="ARBA00022618"/>
    </source>
</evidence>
<keyword evidence="4" id="KW-0132">Cell division</keyword>
<sequence length="129" mass="14771">MAASYSWSSKRSYKNGFLWHDLAENDFIYPAHCQGNIQKGSELFDARDSLFRFKSDEALSSISKKVSSSETLISVDEFQLPVDRNRRNQSRSGIDLHEYKVHSGKSSAVDRRPRLNSNRLAPQLPESYN</sequence>
<dbReference type="AlphaFoldDB" id="A0AAP0GIG1"/>
<feature type="domain" description="SOSEKI DIX-like" evidence="9">
    <location>
        <begin position="1"/>
        <end position="44"/>
    </location>
</feature>
<name>A0AAP0GIG1_9ASTR</name>
<organism evidence="10 11">
    <name type="scientific">Deinandra increscens subsp. villosa</name>
    <dbReference type="NCBI Taxonomy" id="3103831"/>
    <lineage>
        <taxon>Eukaryota</taxon>
        <taxon>Viridiplantae</taxon>
        <taxon>Streptophyta</taxon>
        <taxon>Embryophyta</taxon>
        <taxon>Tracheophyta</taxon>
        <taxon>Spermatophyta</taxon>
        <taxon>Magnoliopsida</taxon>
        <taxon>eudicotyledons</taxon>
        <taxon>Gunneridae</taxon>
        <taxon>Pentapetalae</taxon>
        <taxon>asterids</taxon>
        <taxon>campanulids</taxon>
        <taxon>Asterales</taxon>
        <taxon>Asteraceae</taxon>
        <taxon>Asteroideae</taxon>
        <taxon>Heliantheae alliance</taxon>
        <taxon>Madieae</taxon>
        <taxon>Madiinae</taxon>
        <taxon>Deinandra</taxon>
    </lineage>
</organism>
<proteinExistence type="inferred from homology"/>
<gene>
    <name evidence="10" type="ORF">SSX86_030212</name>
</gene>
<comment type="subcellular location">
    <subcellularLocation>
        <location evidence="1">Cell membrane</location>
        <topology evidence="1">Peripheral membrane protein</topology>
        <orientation evidence="1">Cytoplasmic side</orientation>
    </subcellularLocation>
</comment>
<evidence type="ECO:0000256" key="2">
    <source>
        <dbReference type="ARBA" id="ARBA00022473"/>
    </source>
</evidence>
<evidence type="ECO:0000256" key="6">
    <source>
        <dbReference type="ARBA" id="ARBA00023306"/>
    </source>
</evidence>
<dbReference type="GO" id="GO:0051258">
    <property type="term" value="P:protein polymerization"/>
    <property type="evidence" value="ECO:0007669"/>
    <property type="project" value="UniProtKB-ARBA"/>
</dbReference>
<dbReference type="InterPro" id="IPR010369">
    <property type="entry name" value="SOK"/>
</dbReference>
<dbReference type="Proteomes" id="UP001408789">
    <property type="component" value="Unassembled WGS sequence"/>
</dbReference>